<accession>A0A1D1VLD2</accession>
<dbReference type="Proteomes" id="UP000186922">
    <property type="component" value="Unassembled WGS sequence"/>
</dbReference>
<gene>
    <name evidence="1" type="primary">RvY_12391-1</name>
    <name evidence="1" type="synonym">RvY_12391.1</name>
    <name evidence="1" type="ORF">RvY_12391</name>
</gene>
<organism evidence="1 2">
    <name type="scientific">Ramazzottius varieornatus</name>
    <name type="common">Water bear</name>
    <name type="synonym">Tardigrade</name>
    <dbReference type="NCBI Taxonomy" id="947166"/>
    <lineage>
        <taxon>Eukaryota</taxon>
        <taxon>Metazoa</taxon>
        <taxon>Ecdysozoa</taxon>
        <taxon>Tardigrada</taxon>
        <taxon>Eutardigrada</taxon>
        <taxon>Parachela</taxon>
        <taxon>Hypsibioidea</taxon>
        <taxon>Ramazzottiidae</taxon>
        <taxon>Ramazzottius</taxon>
    </lineage>
</organism>
<protein>
    <submittedName>
        <fullName evidence="1">Uncharacterized protein</fullName>
    </submittedName>
</protein>
<sequence length="69" mass="8050">MIRTVHQDNAPTPAQEDWINVGRHDDSEFPDYLELKSLCIYTHRLDGYSLVVWDALNDVLQFQMDLSGR</sequence>
<dbReference type="EMBL" id="BDGG01000007">
    <property type="protein sequence ID" value="GAV01731.1"/>
    <property type="molecule type" value="Genomic_DNA"/>
</dbReference>
<evidence type="ECO:0000313" key="1">
    <source>
        <dbReference type="EMBL" id="GAV01731.1"/>
    </source>
</evidence>
<evidence type="ECO:0000313" key="2">
    <source>
        <dbReference type="Proteomes" id="UP000186922"/>
    </source>
</evidence>
<keyword evidence="2" id="KW-1185">Reference proteome</keyword>
<reference evidence="1 2" key="1">
    <citation type="journal article" date="2016" name="Nat. Commun.">
        <title>Extremotolerant tardigrade genome and improved radiotolerance of human cultured cells by tardigrade-unique protein.</title>
        <authorList>
            <person name="Hashimoto T."/>
            <person name="Horikawa D.D."/>
            <person name="Saito Y."/>
            <person name="Kuwahara H."/>
            <person name="Kozuka-Hata H."/>
            <person name="Shin-I T."/>
            <person name="Minakuchi Y."/>
            <person name="Ohishi K."/>
            <person name="Motoyama A."/>
            <person name="Aizu T."/>
            <person name="Enomoto A."/>
            <person name="Kondo K."/>
            <person name="Tanaka S."/>
            <person name="Hara Y."/>
            <person name="Koshikawa S."/>
            <person name="Sagara H."/>
            <person name="Miura T."/>
            <person name="Yokobori S."/>
            <person name="Miyagawa K."/>
            <person name="Suzuki Y."/>
            <person name="Kubo T."/>
            <person name="Oyama M."/>
            <person name="Kohara Y."/>
            <person name="Fujiyama A."/>
            <person name="Arakawa K."/>
            <person name="Katayama T."/>
            <person name="Toyoda A."/>
            <person name="Kunieda T."/>
        </authorList>
    </citation>
    <scope>NUCLEOTIDE SEQUENCE [LARGE SCALE GENOMIC DNA]</scope>
    <source>
        <strain evidence="1 2">YOKOZUNA-1</strain>
    </source>
</reference>
<dbReference type="AlphaFoldDB" id="A0A1D1VLD2"/>
<proteinExistence type="predicted"/>
<name>A0A1D1VLD2_RAMVA</name>
<comment type="caution">
    <text evidence="1">The sequence shown here is derived from an EMBL/GenBank/DDBJ whole genome shotgun (WGS) entry which is preliminary data.</text>
</comment>